<name>A0A835KYZ0_SPOEX</name>
<dbReference type="AlphaFoldDB" id="A0A835KYZ0"/>
<accession>A0A835KYZ0</accession>
<protein>
    <submittedName>
        <fullName evidence="1">Uncharacterized protein</fullName>
    </submittedName>
</protein>
<gene>
    <name evidence="1" type="ORF">HW555_013121</name>
</gene>
<reference evidence="1" key="1">
    <citation type="submission" date="2020-08" db="EMBL/GenBank/DDBJ databases">
        <title>Spodoptera exigua strain:BAW_Kor-Di-RS1 Genome sequencing and assembly.</title>
        <authorList>
            <person name="Kim J."/>
            <person name="Nam H.Y."/>
            <person name="Kwon M."/>
            <person name="Choi J.H."/>
            <person name="Cho S.R."/>
            <person name="Kim G.-H."/>
        </authorList>
    </citation>
    <scope>NUCLEOTIDE SEQUENCE</scope>
    <source>
        <strain evidence="1">BAW_Kor-Di-RS1</strain>
        <tissue evidence="1">Whole-body</tissue>
    </source>
</reference>
<organism evidence="1 2">
    <name type="scientific">Spodoptera exigua</name>
    <name type="common">Beet armyworm</name>
    <name type="synonym">Noctua fulgens</name>
    <dbReference type="NCBI Taxonomy" id="7107"/>
    <lineage>
        <taxon>Eukaryota</taxon>
        <taxon>Metazoa</taxon>
        <taxon>Ecdysozoa</taxon>
        <taxon>Arthropoda</taxon>
        <taxon>Hexapoda</taxon>
        <taxon>Insecta</taxon>
        <taxon>Pterygota</taxon>
        <taxon>Neoptera</taxon>
        <taxon>Endopterygota</taxon>
        <taxon>Lepidoptera</taxon>
        <taxon>Glossata</taxon>
        <taxon>Ditrysia</taxon>
        <taxon>Noctuoidea</taxon>
        <taxon>Noctuidae</taxon>
        <taxon>Amphipyrinae</taxon>
        <taxon>Spodoptera</taxon>
    </lineage>
</organism>
<dbReference type="Proteomes" id="UP000648187">
    <property type="component" value="Unassembled WGS sequence"/>
</dbReference>
<evidence type="ECO:0000313" key="2">
    <source>
        <dbReference type="Proteomes" id="UP000648187"/>
    </source>
</evidence>
<sequence>MLFLTLVHSTTSFPTAIRLPSACARIIVQGVLSLRADMFLLYVRTGQDWNTILSSISRGASGLPLNSSSICCKVFPLVSGRSIEITSKQYVRRPAYMQYVPCMPTLSTKPKKVFNTKKKEADIVAKLMLPPILLYSRGNTSPPITFGNGSMPVATVKNCRLINSAGIQTASLLPAEDRSQHVHEEYAKGLCQGDGGEKGSSVLWAGVLSDEDRSQRREHADREALEYSSDNLGHRYLRVWYEQLREQDGGVPDHAAVADDVAAHRCRHETLQEEQEEL</sequence>
<comment type="caution">
    <text evidence="1">The sequence shown here is derived from an EMBL/GenBank/DDBJ whole genome shotgun (WGS) entry which is preliminary data.</text>
</comment>
<dbReference type="EMBL" id="JACKWZ010000577">
    <property type="protein sequence ID" value="KAF9406548.1"/>
    <property type="molecule type" value="Genomic_DNA"/>
</dbReference>
<proteinExistence type="predicted"/>
<keyword evidence="2" id="KW-1185">Reference proteome</keyword>
<evidence type="ECO:0000313" key="1">
    <source>
        <dbReference type="EMBL" id="KAF9406548.1"/>
    </source>
</evidence>